<evidence type="ECO:0000259" key="1">
    <source>
        <dbReference type="Pfam" id="PF07929"/>
    </source>
</evidence>
<protein>
    <recommendedName>
        <fullName evidence="1">Plasmid pRiA4b Orf3-like domain-containing protein</fullName>
    </recommendedName>
</protein>
<reference evidence="2 3" key="1">
    <citation type="journal article" date="2012" name="J. Bacteriol.">
        <title>Genome Sequence of Radiation-Resistant Modestobacter marinus Strain BC501, a Representative Actinobacterium That Thrives on Calcareous Stone Surfaces.</title>
        <authorList>
            <person name="Normand P."/>
            <person name="Gury J."/>
            <person name="Pujic P."/>
            <person name="Chouaia B."/>
            <person name="Crotti E."/>
            <person name="Brusetti L."/>
            <person name="Daffonchio D."/>
            <person name="Vacherie B."/>
            <person name="Barbe V."/>
            <person name="Medigue C."/>
            <person name="Calteau A."/>
            <person name="Ghodhbane-Gtari F."/>
            <person name="Essoussi I."/>
            <person name="Nouioui I."/>
            <person name="Abbassi-Ghozzi I."/>
            <person name="Gtari M."/>
        </authorList>
    </citation>
    <scope>NUCLEOTIDE SEQUENCE [LARGE SCALE GENOMIC DNA]</scope>
    <source>
        <strain evidence="3">BC 501</strain>
    </source>
</reference>
<dbReference type="eggNOG" id="COG4974">
    <property type="taxonomic scope" value="Bacteria"/>
</dbReference>
<accession>I4F1J1</accession>
<feature type="domain" description="Plasmid pRiA4b Orf3-like" evidence="1">
    <location>
        <begin position="246"/>
        <end position="405"/>
    </location>
</feature>
<dbReference type="KEGG" id="mmar:MODMU_4103"/>
<proteinExistence type="predicted"/>
<name>I4F1J1_MODI5</name>
<evidence type="ECO:0000313" key="3">
    <source>
        <dbReference type="Proteomes" id="UP000006461"/>
    </source>
</evidence>
<evidence type="ECO:0000313" key="2">
    <source>
        <dbReference type="EMBL" id="CCH89504.1"/>
    </source>
</evidence>
<sequence length="425" mass="46422">MRSDVAEVLERLRDVRDLDLLRVLDQALSSGEAGSSDPDVVEPYRWFVARLGAGVTLTAAGYLPPALVSETMQRFGWDADWIGAGNREDLTGPVRDLRSSARQLGLVRVYRGRLLPTAAGRRLTENSAGLLEHITRRLPLGTSEAEQQAGVLWLLAVAAGRSDALQVVGRGLAALGWVDRVTRRSVDSTDVTLLVHPTRMVFERLGLTRRRRSESSERASALARAALFGDEPADSPAPPVQTSARELTVTLIDVDPPVWRRIVVPESLTLRALHGVLQTAMGWRDAHLHLFRVGQVVYGDVEDFPGELGDEEVTTLGDLAARTGEFTYEYDFGDGWEHRVQVGGRTSASGTPHCLDGARACPPEDCGGAPGYERLLAALADPADPEHAELTEWIGGGFDPEAFDVGAVNEVLATLHRRPRQRRRR</sequence>
<dbReference type="PANTHER" id="PTHR41878">
    <property type="entry name" value="LEXA REPRESSOR-RELATED"/>
    <property type="match status" value="1"/>
</dbReference>
<dbReference type="Proteomes" id="UP000006461">
    <property type="component" value="Chromosome"/>
</dbReference>
<organism evidence="2 3">
    <name type="scientific">Modestobacter italicus (strain DSM 44449 / CECT 9708 / BC 501)</name>
    <dbReference type="NCBI Taxonomy" id="2732864"/>
    <lineage>
        <taxon>Bacteria</taxon>
        <taxon>Bacillati</taxon>
        <taxon>Actinomycetota</taxon>
        <taxon>Actinomycetes</taxon>
        <taxon>Geodermatophilales</taxon>
        <taxon>Geodermatophilaceae</taxon>
        <taxon>Modestobacter</taxon>
    </lineage>
</organism>
<dbReference type="HOGENOM" id="CLU_663372_0_0_11"/>
<dbReference type="Gene3D" id="3.10.290.30">
    <property type="entry name" value="MM3350-like"/>
    <property type="match status" value="1"/>
</dbReference>
<dbReference type="PANTHER" id="PTHR41878:SF1">
    <property type="entry name" value="TNPR PROTEIN"/>
    <property type="match status" value="1"/>
</dbReference>
<dbReference type="Pfam" id="PF07929">
    <property type="entry name" value="PRiA4_ORF3"/>
    <property type="match status" value="1"/>
</dbReference>
<dbReference type="SUPFAM" id="SSF159941">
    <property type="entry name" value="MM3350-like"/>
    <property type="match status" value="1"/>
</dbReference>
<dbReference type="InterPro" id="IPR024047">
    <property type="entry name" value="MM3350-like_sf"/>
</dbReference>
<dbReference type="InterPro" id="IPR012912">
    <property type="entry name" value="Plasmid_pRiA4b_Orf3-like"/>
</dbReference>
<dbReference type="EMBL" id="FO203431">
    <property type="protein sequence ID" value="CCH89504.1"/>
    <property type="molecule type" value="Genomic_DNA"/>
</dbReference>
<gene>
    <name evidence="2" type="ordered locus">MODMU_4103</name>
</gene>
<keyword evidence="3" id="KW-1185">Reference proteome</keyword>
<dbReference type="STRING" id="477641.MODMU_4103"/>
<dbReference type="AlphaFoldDB" id="I4F1J1"/>
<dbReference type="OMA" id="VEPYRWF"/>